<reference evidence="12 13" key="1">
    <citation type="submission" date="2018-02" db="EMBL/GenBank/DDBJ databases">
        <title>Genome sequence of Desulfovibrio carbinolicus DSM 3852.</title>
        <authorList>
            <person name="Wilbanks E."/>
            <person name="Skennerton C.T."/>
            <person name="Orphan V.J."/>
        </authorList>
    </citation>
    <scope>NUCLEOTIDE SEQUENCE [LARGE SCALE GENOMIC DNA]</scope>
    <source>
        <strain evidence="12 13">DSM 3852</strain>
    </source>
</reference>
<dbReference type="GO" id="GO:0160237">
    <property type="term" value="F:D-Ala-D-Ala dipeptidase activity"/>
    <property type="evidence" value="ECO:0007669"/>
    <property type="project" value="UniProtKB-EC"/>
</dbReference>
<evidence type="ECO:0000313" key="12">
    <source>
        <dbReference type="EMBL" id="QAZ69547.1"/>
    </source>
</evidence>
<keyword evidence="5 9" id="KW-0862">Zinc</keyword>
<evidence type="ECO:0000256" key="5">
    <source>
        <dbReference type="ARBA" id="ARBA00022833"/>
    </source>
</evidence>
<accession>A0A4P6HQF1</accession>
<dbReference type="RefSeq" id="WP_129354992.1">
    <property type="nucleotide sequence ID" value="NZ_CP026538.1"/>
</dbReference>
<evidence type="ECO:0000256" key="1">
    <source>
        <dbReference type="ARBA" id="ARBA00001362"/>
    </source>
</evidence>
<dbReference type="GO" id="GO:0006508">
    <property type="term" value="P:proteolysis"/>
    <property type="evidence" value="ECO:0007669"/>
    <property type="project" value="UniProtKB-KW"/>
</dbReference>
<dbReference type="OrthoDB" id="9801430at2"/>
<feature type="binding site" evidence="9">
    <location>
        <position position="203"/>
    </location>
    <ligand>
        <name>Zn(2+)</name>
        <dbReference type="ChEBI" id="CHEBI:29105"/>
        <note>catalytic</note>
    </ligand>
</feature>
<dbReference type="GO" id="GO:0008237">
    <property type="term" value="F:metallopeptidase activity"/>
    <property type="evidence" value="ECO:0007669"/>
    <property type="project" value="UniProtKB-KW"/>
</dbReference>
<organism evidence="12 13">
    <name type="scientific">Solidesulfovibrio carbinolicus</name>
    <dbReference type="NCBI Taxonomy" id="296842"/>
    <lineage>
        <taxon>Bacteria</taxon>
        <taxon>Pseudomonadati</taxon>
        <taxon>Thermodesulfobacteriota</taxon>
        <taxon>Desulfovibrionia</taxon>
        <taxon>Desulfovibrionales</taxon>
        <taxon>Desulfovibrionaceae</taxon>
        <taxon>Solidesulfovibrio</taxon>
    </lineage>
</organism>
<keyword evidence="11" id="KW-0732">Signal</keyword>
<feature type="chain" id="PRO_5020584525" description="D-alanyl-D-alanine dipeptidase" evidence="11">
    <location>
        <begin position="30"/>
        <end position="220"/>
    </location>
</feature>
<keyword evidence="4 9" id="KW-0378">Hydrolase</keyword>
<name>A0A4P6HQF1_9BACT</name>
<keyword evidence="7 9" id="KW-0482">Metalloprotease</keyword>
<dbReference type="EC" id="3.4.13.22" evidence="9 10"/>
<comment type="function">
    <text evidence="9 10">Catalyzes hydrolysis of the D-alanyl-D-alanine dipeptide.</text>
</comment>
<feature type="active site" description="Proton donor/acceptor" evidence="9">
    <location>
        <position position="200"/>
    </location>
</feature>
<dbReference type="PANTHER" id="PTHR43126">
    <property type="entry name" value="D-ALANYL-D-ALANINE DIPEPTIDASE"/>
    <property type="match status" value="1"/>
</dbReference>
<gene>
    <name evidence="12" type="ORF">C3Y92_17910</name>
</gene>
<dbReference type="PANTHER" id="PTHR43126:SF1">
    <property type="entry name" value="D-ALANYL-D-ALANINE DIPEPTIDASE"/>
    <property type="match status" value="1"/>
</dbReference>
<dbReference type="GO" id="GO:0071555">
    <property type="term" value="P:cell wall organization"/>
    <property type="evidence" value="ECO:0007669"/>
    <property type="project" value="UniProtKB-KW"/>
</dbReference>
<dbReference type="PROSITE" id="PS51257">
    <property type="entry name" value="PROKAR_LIPOPROTEIN"/>
    <property type="match status" value="1"/>
</dbReference>
<comment type="similarity">
    <text evidence="9 10">Belongs to the peptidase M15D family.</text>
</comment>
<dbReference type="Proteomes" id="UP000293296">
    <property type="component" value="Chromosome"/>
</dbReference>
<dbReference type="PIRSF" id="PIRSF026671">
    <property type="entry name" value="AA_dipeptidase"/>
    <property type="match status" value="1"/>
</dbReference>
<evidence type="ECO:0000256" key="4">
    <source>
        <dbReference type="ARBA" id="ARBA00022801"/>
    </source>
</evidence>
<dbReference type="KEGG" id="dcb:C3Y92_17910"/>
<dbReference type="Gene3D" id="3.30.1380.10">
    <property type="match status" value="1"/>
</dbReference>
<comment type="catalytic activity">
    <reaction evidence="1 9 10">
        <text>D-alanyl-D-alanine + H2O = 2 D-alanine</text>
        <dbReference type="Rhea" id="RHEA:20661"/>
        <dbReference type="ChEBI" id="CHEBI:15377"/>
        <dbReference type="ChEBI" id="CHEBI:57416"/>
        <dbReference type="ChEBI" id="CHEBI:57822"/>
        <dbReference type="EC" id="3.4.13.22"/>
    </reaction>
</comment>
<feature type="site" description="Transition state stabilizer" evidence="9">
    <location>
        <position position="102"/>
    </location>
</feature>
<dbReference type="SUPFAM" id="SSF55166">
    <property type="entry name" value="Hedgehog/DD-peptidase"/>
    <property type="match status" value="1"/>
</dbReference>
<keyword evidence="13" id="KW-1185">Reference proteome</keyword>
<dbReference type="HAMAP" id="MF_01924">
    <property type="entry name" value="A_A_dipeptidase"/>
    <property type="match status" value="1"/>
</dbReference>
<evidence type="ECO:0000256" key="9">
    <source>
        <dbReference type="HAMAP-Rule" id="MF_01924"/>
    </source>
</evidence>
<dbReference type="GO" id="GO:0008270">
    <property type="term" value="F:zinc ion binding"/>
    <property type="evidence" value="ECO:0007669"/>
    <property type="project" value="UniProtKB-UniRule"/>
</dbReference>
<evidence type="ECO:0000256" key="7">
    <source>
        <dbReference type="ARBA" id="ARBA00023049"/>
    </source>
</evidence>
<evidence type="ECO:0000256" key="10">
    <source>
        <dbReference type="PIRNR" id="PIRNR026671"/>
    </source>
</evidence>
<feature type="binding site" evidence="9">
    <location>
        <position position="136"/>
    </location>
    <ligand>
        <name>Zn(2+)</name>
        <dbReference type="ChEBI" id="CHEBI:29105"/>
        <note>catalytic</note>
    </ligand>
</feature>
<dbReference type="InterPro" id="IPR009045">
    <property type="entry name" value="Zn_M74/Hedgehog-like"/>
</dbReference>
<protein>
    <recommendedName>
        <fullName evidence="9 10">D-alanyl-D-alanine dipeptidase</fullName>
        <shortName evidence="9 10">D-Ala-D-Ala dipeptidase</shortName>
        <ecNumber evidence="9 10">3.4.13.22</ecNumber>
    </recommendedName>
</protein>
<evidence type="ECO:0000256" key="8">
    <source>
        <dbReference type="ARBA" id="ARBA00023316"/>
    </source>
</evidence>
<keyword evidence="2 9" id="KW-0645">Protease</keyword>
<dbReference type="CDD" id="cd14840">
    <property type="entry name" value="D-Ala-D-Ala_dipeptidase_Aad"/>
    <property type="match status" value="1"/>
</dbReference>
<proteinExistence type="inferred from homology"/>
<feature type="signal peptide" evidence="11">
    <location>
        <begin position="1"/>
        <end position="29"/>
    </location>
</feature>
<evidence type="ECO:0000256" key="3">
    <source>
        <dbReference type="ARBA" id="ARBA00022723"/>
    </source>
</evidence>
<sequence length="220" mass="23930">MSVRRLCPPFTVLAAFALACLLAAVPALAQKTPAEAGLVDITAVAPDIVLDIRYATPNNFTGMAVYPAPRCYLRADVAKRLATVQADLKKEGLGLKVYDCYRPFAIQKKFWDLVPNEDWVAKPVEKDGKPASGSKHNRGAAVDVTLIDAAGNELPMPSGFDDFSEKARRDYTGGDPAARANAKRLEAAMQKAGFDPLPSEWWHFDGPGWQGFELLDVPIN</sequence>
<evidence type="ECO:0000256" key="6">
    <source>
        <dbReference type="ARBA" id="ARBA00022997"/>
    </source>
</evidence>
<comment type="cofactor">
    <cofactor evidence="9">
        <name>Zn(2+)</name>
        <dbReference type="ChEBI" id="CHEBI:29105"/>
    </cofactor>
    <text evidence="9">Binds 1 zinc ion per subunit.</text>
</comment>
<keyword evidence="8 10" id="KW-0961">Cell wall biogenesis/degradation</keyword>
<dbReference type="Pfam" id="PF01427">
    <property type="entry name" value="Peptidase_M15"/>
    <property type="match status" value="1"/>
</dbReference>
<dbReference type="AlphaFoldDB" id="A0A4P6HQF1"/>
<keyword evidence="6 9" id="KW-0224">Dipeptidase</keyword>
<dbReference type="InterPro" id="IPR000755">
    <property type="entry name" value="A_A_dipeptidase"/>
</dbReference>
<keyword evidence="3 9" id="KW-0479">Metal-binding</keyword>
<evidence type="ECO:0000256" key="11">
    <source>
        <dbReference type="SAM" id="SignalP"/>
    </source>
</evidence>
<evidence type="ECO:0000256" key="2">
    <source>
        <dbReference type="ARBA" id="ARBA00022670"/>
    </source>
</evidence>
<evidence type="ECO:0000313" key="13">
    <source>
        <dbReference type="Proteomes" id="UP000293296"/>
    </source>
</evidence>
<feature type="binding site" evidence="9">
    <location>
        <position position="143"/>
    </location>
    <ligand>
        <name>Zn(2+)</name>
        <dbReference type="ChEBI" id="CHEBI:29105"/>
        <note>catalytic</note>
    </ligand>
</feature>
<dbReference type="EMBL" id="CP026538">
    <property type="protein sequence ID" value="QAZ69547.1"/>
    <property type="molecule type" value="Genomic_DNA"/>
</dbReference>